<evidence type="ECO:0000313" key="2">
    <source>
        <dbReference type="Proteomes" id="UP000276133"/>
    </source>
</evidence>
<gene>
    <name evidence="1" type="ORF">BpHYR1_016420</name>
</gene>
<sequence length="85" mass="10143">MKEATMNFAYLFKCFQKINKIEMKIENWKFRTDSTYITIHFLILSAALKLKEIFLFRGGCEVIAKTRYTCFLLKNGPPLRDRRNN</sequence>
<proteinExistence type="predicted"/>
<keyword evidence="2" id="KW-1185">Reference proteome</keyword>
<dbReference type="EMBL" id="REGN01000418">
    <property type="protein sequence ID" value="RNA42075.1"/>
    <property type="molecule type" value="Genomic_DNA"/>
</dbReference>
<comment type="caution">
    <text evidence="1">The sequence shown here is derived from an EMBL/GenBank/DDBJ whole genome shotgun (WGS) entry which is preliminary data.</text>
</comment>
<accession>A0A3M7T299</accession>
<name>A0A3M7T299_BRAPC</name>
<dbReference type="AlphaFoldDB" id="A0A3M7T299"/>
<evidence type="ECO:0000313" key="1">
    <source>
        <dbReference type="EMBL" id="RNA42075.1"/>
    </source>
</evidence>
<organism evidence="1 2">
    <name type="scientific">Brachionus plicatilis</name>
    <name type="common">Marine rotifer</name>
    <name type="synonym">Brachionus muelleri</name>
    <dbReference type="NCBI Taxonomy" id="10195"/>
    <lineage>
        <taxon>Eukaryota</taxon>
        <taxon>Metazoa</taxon>
        <taxon>Spiralia</taxon>
        <taxon>Gnathifera</taxon>
        <taxon>Rotifera</taxon>
        <taxon>Eurotatoria</taxon>
        <taxon>Monogononta</taxon>
        <taxon>Pseudotrocha</taxon>
        <taxon>Ploima</taxon>
        <taxon>Brachionidae</taxon>
        <taxon>Brachionus</taxon>
    </lineage>
</organism>
<protein>
    <submittedName>
        <fullName evidence="1">Uncharacterized protein</fullName>
    </submittedName>
</protein>
<dbReference type="Proteomes" id="UP000276133">
    <property type="component" value="Unassembled WGS sequence"/>
</dbReference>
<reference evidence="1 2" key="1">
    <citation type="journal article" date="2018" name="Sci. Rep.">
        <title>Genomic signatures of local adaptation to the degree of environmental predictability in rotifers.</title>
        <authorList>
            <person name="Franch-Gras L."/>
            <person name="Hahn C."/>
            <person name="Garcia-Roger E.M."/>
            <person name="Carmona M.J."/>
            <person name="Serra M."/>
            <person name="Gomez A."/>
        </authorList>
    </citation>
    <scope>NUCLEOTIDE SEQUENCE [LARGE SCALE GENOMIC DNA]</scope>
    <source>
        <strain evidence="1">HYR1</strain>
    </source>
</reference>